<protein>
    <submittedName>
        <fullName evidence="9">Coenzyme A disulfide reductase</fullName>
    </submittedName>
</protein>
<dbReference type="STRING" id="545501.BN997_03029"/>
<evidence type="ECO:0000313" key="9">
    <source>
        <dbReference type="EMBL" id="CEI83138.1"/>
    </source>
</evidence>
<evidence type="ECO:0000256" key="6">
    <source>
        <dbReference type="ARBA" id="ARBA00023284"/>
    </source>
</evidence>
<sequence length="449" mass="49327">MVNKIVIVGGVGGGATVAAQIRRNDPNSEIHILERSGYVSFANCGMPYFIGGEITDRDRVIYSENDFAEKYQLSIETYAEVTHIEREKKTIFFEKNNKPYEMDYDTLILSPGARAVIPDLDGMESNTFTLRIIEDMDRIEAFISDKKPKTAAIIGGGFVGLEMLENLHRRGLQCSLVDHSEHVMSRLDADMASHVDEHITENGVDLYLNDKLESYSNHGTTLHLQSGKSLQADMTLMAVGITPNIELAKDAGLELGETGAIKVNDVMQTSDPAIYALGDAVEEVDFITKKPAHVALAWPAHRQAFVIASHLNGEKIQRDGILGSSIFRVFDLTVAITGQNEDALDKLDIPFEAVLSKGYSHAGYYPGSEKLWMKIVFDPKSGQLLGGSVIGPKGADKRMAVLATAIKGKLTVDDLTDLELGYNPIYSGSKDAINILGYKAREQWKKANK</sequence>
<reference evidence="9 10" key="1">
    <citation type="submission" date="2014-11" db="EMBL/GenBank/DDBJ databases">
        <authorList>
            <person name="Urmite Genomes Urmite Genomes"/>
        </authorList>
    </citation>
    <scope>NUCLEOTIDE SEQUENCE [LARGE SCALE GENOMIC DNA]</scope>
    <source>
        <strain evidence="9 10">Oc5</strain>
    </source>
</reference>
<evidence type="ECO:0000256" key="2">
    <source>
        <dbReference type="ARBA" id="ARBA00009130"/>
    </source>
</evidence>
<dbReference type="Pfam" id="PF07992">
    <property type="entry name" value="Pyr_redox_2"/>
    <property type="match status" value="1"/>
</dbReference>
<dbReference type="NCBIfam" id="NF010037">
    <property type="entry name" value="PRK13512.1"/>
    <property type="match status" value="1"/>
</dbReference>
<dbReference type="Gene3D" id="3.50.50.60">
    <property type="entry name" value="FAD/NAD(P)-binding domain"/>
    <property type="match status" value="2"/>
</dbReference>
<keyword evidence="6" id="KW-0676">Redox-active center</keyword>
<dbReference type="InterPro" id="IPR004099">
    <property type="entry name" value="Pyr_nucl-diS_OxRdtase_dimer"/>
</dbReference>
<dbReference type="GO" id="GO:0016491">
    <property type="term" value="F:oxidoreductase activity"/>
    <property type="evidence" value="ECO:0007669"/>
    <property type="project" value="UniProtKB-KW"/>
</dbReference>
<dbReference type="PRINTS" id="PR00411">
    <property type="entry name" value="PNDRDTASEI"/>
</dbReference>
<keyword evidence="5" id="KW-0560">Oxidoreductase</keyword>
<dbReference type="PANTHER" id="PTHR43429:SF1">
    <property type="entry name" value="NAD(P)H SULFUR OXIDOREDUCTASE (COA-DEPENDENT)"/>
    <property type="match status" value="1"/>
</dbReference>
<dbReference type="SUPFAM" id="SSF51905">
    <property type="entry name" value="FAD/NAD(P)-binding domain"/>
    <property type="match status" value="2"/>
</dbReference>
<comment type="similarity">
    <text evidence="2">Belongs to the class-III pyridine nucleotide-disulfide oxidoreductase family.</text>
</comment>
<keyword evidence="4" id="KW-0274">FAD</keyword>
<dbReference type="AlphaFoldDB" id="A0A0A1MJ72"/>
<evidence type="ECO:0000256" key="4">
    <source>
        <dbReference type="ARBA" id="ARBA00022827"/>
    </source>
</evidence>
<comment type="cofactor">
    <cofactor evidence="1">
        <name>FAD</name>
        <dbReference type="ChEBI" id="CHEBI:57692"/>
    </cofactor>
</comment>
<dbReference type="OrthoDB" id="9792592at2"/>
<keyword evidence="10" id="KW-1185">Reference proteome</keyword>
<organism evidence="9 10">
    <name type="scientific">Oceanobacillus oncorhynchi</name>
    <dbReference type="NCBI Taxonomy" id="545501"/>
    <lineage>
        <taxon>Bacteria</taxon>
        <taxon>Bacillati</taxon>
        <taxon>Bacillota</taxon>
        <taxon>Bacilli</taxon>
        <taxon>Bacillales</taxon>
        <taxon>Bacillaceae</taxon>
        <taxon>Oceanobacillus</taxon>
    </lineage>
</organism>
<evidence type="ECO:0000256" key="3">
    <source>
        <dbReference type="ARBA" id="ARBA00022630"/>
    </source>
</evidence>
<proteinExistence type="inferred from homology"/>
<keyword evidence="3" id="KW-0285">Flavoprotein</keyword>
<dbReference type="RefSeq" id="WP_042533381.1">
    <property type="nucleotide sequence ID" value="NZ_CDGG01000001.1"/>
</dbReference>
<dbReference type="InterPro" id="IPR016156">
    <property type="entry name" value="FAD/NAD-linked_Rdtase_dimer_sf"/>
</dbReference>
<feature type="domain" description="FAD/NAD(P)-binding" evidence="8">
    <location>
        <begin position="4"/>
        <end position="294"/>
    </location>
</feature>
<dbReference type="PRINTS" id="PR00368">
    <property type="entry name" value="FADPNR"/>
</dbReference>
<dbReference type="InterPro" id="IPR023753">
    <property type="entry name" value="FAD/NAD-binding_dom"/>
</dbReference>
<dbReference type="InterPro" id="IPR036188">
    <property type="entry name" value="FAD/NAD-bd_sf"/>
</dbReference>
<feature type="domain" description="Pyridine nucleotide-disulphide oxidoreductase dimerisation" evidence="7">
    <location>
        <begin position="329"/>
        <end position="427"/>
    </location>
</feature>
<evidence type="ECO:0000256" key="1">
    <source>
        <dbReference type="ARBA" id="ARBA00001974"/>
    </source>
</evidence>
<dbReference type="Pfam" id="PF02852">
    <property type="entry name" value="Pyr_redox_dim"/>
    <property type="match status" value="1"/>
</dbReference>
<evidence type="ECO:0000313" key="10">
    <source>
        <dbReference type="Proteomes" id="UP000040453"/>
    </source>
</evidence>
<evidence type="ECO:0000256" key="5">
    <source>
        <dbReference type="ARBA" id="ARBA00023002"/>
    </source>
</evidence>
<dbReference type="SUPFAM" id="SSF55424">
    <property type="entry name" value="FAD/NAD-linked reductases, dimerisation (C-terminal) domain"/>
    <property type="match status" value="1"/>
</dbReference>
<dbReference type="Proteomes" id="UP000040453">
    <property type="component" value="Unassembled WGS sequence"/>
</dbReference>
<evidence type="ECO:0000259" key="7">
    <source>
        <dbReference type="Pfam" id="PF02852"/>
    </source>
</evidence>
<accession>A0A0A1MJ72</accession>
<name>A0A0A1MJ72_9BACI</name>
<dbReference type="InterPro" id="IPR050260">
    <property type="entry name" value="FAD-bd_OxRdtase"/>
</dbReference>
<dbReference type="PANTHER" id="PTHR43429">
    <property type="entry name" value="PYRIDINE NUCLEOTIDE-DISULFIDE OXIDOREDUCTASE DOMAIN-CONTAINING"/>
    <property type="match status" value="1"/>
</dbReference>
<dbReference type="EMBL" id="CDGG01000001">
    <property type="protein sequence ID" value="CEI83138.1"/>
    <property type="molecule type" value="Genomic_DNA"/>
</dbReference>
<gene>
    <name evidence="9" type="primary">cdr_4</name>
    <name evidence="9" type="ORF">BN997_03029</name>
</gene>
<evidence type="ECO:0000259" key="8">
    <source>
        <dbReference type="Pfam" id="PF07992"/>
    </source>
</evidence>